<keyword evidence="1" id="KW-0472">Membrane</keyword>
<comment type="caution">
    <text evidence="2">The sequence shown here is derived from an EMBL/GenBank/DDBJ whole genome shotgun (WGS) entry which is preliminary data.</text>
</comment>
<evidence type="ECO:0000256" key="1">
    <source>
        <dbReference type="SAM" id="Phobius"/>
    </source>
</evidence>
<keyword evidence="3" id="KW-1185">Reference proteome</keyword>
<dbReference type="AlphaFoldDB" id="A0A495JC73"/>
<dbReference type="InterPro" id="IPR046192">
    <property type="entry name" value="DUF6220"/>
</dbReference>
<evidence type="ECO:0000313" key="3">
    <source>
        <dbReference type="Proteomes" id="UP000277671"/>
    </source>
</evidence>
<keyword evidence="1" id="KW-0812">Transmembrane</keyword>
<dbReference type="Proteomes" id="UP000277671">
    <property type="component" value="Unassembled WGS sequence"/>
</dbReference>
<dbReference type="Pfam" id="PF19728">
    <property type="entry name" value="DUF6220"/>
    <property type="match status" value="1"/>
</dbReference>
<feature type="transmembrane region" description="Helical" evidence="1">
    <location>
        <begin position="68"/>
        <end position="91"/>
    </location>
</feature>
<keyword evidence="1" id="KW-1133">Transmembrane helix</keyword>
<reference evidence="2 3" key="1">
    <citation type="submission" date="2018-10" db="EMBL/GenBank/DDBJ databases">
        <title>Sequencing the genomes of 1000 actinobacteria strains.</title>
        <authorList>
            <person name="Klenk H.-P."/>
        </authorList>
    </citation>
    <scope>NUCLEOTIDE SEQUENCE [LARGE SCALE GENOMIC DNA]</scope>
    <source>
        <strain evidence="2 3">DSM 45175</strain>
    </source>
</reference>
<proteinExistence type="predicted"/>
<evidence type="ECO:0000313" key="2">
    <source>
        <dbReference type="EMBL" id="RKR86606.1"/>
    </source>
</evidence>
<feature type="transmembrane region" description="Helical" evidence="1">
    <location>
        <begin position="42"/>
        <end position="61"/>
    </location>
</feature>
<gene>
    <name evidence="2" type="ORF">BDK92_0842</name>
</gene>
<dbReference type="RefSeq" id="WP_147456897.1">
    <property type="nucleotide sequence ID" value="NZ_RBKT01000001.1"/>
</dbReference>
<protein>
    <submittedName>
        <fullName evidence="2">Uncharacterized protein</fullName>
    </submittedName>
</protein>
<dbReference type="OrthoDB" id="3535263at2"/>
<dbReference type="EMBL" id="RBKT01000001">
    <property type="protein sequence ID" value="RKR86606.1"/>
    <property type="molecule type" value="Genomic_DNA"/>
</dbReference>
<organism evidence="2 3">
    <name type="scientific">Micromonospora pisi</name>
    <dbReference type="NCBI Taxonomy" id="589240"/>
    <lineage>
        <taxon>Bacteria</taxon>
        <taxon>Bacillati</taxon>
        <taxon>Actinomycetota</taxon>
        <taxon>Actinomycetes</taxon>
        <taxon>Micromonosporales</taxon>
        <taxon>Micromonosporaceae</taxon>
        <taxon>Micromonospora</taxon>
    </lineage>
</organism>
<name>A0A495JC73_9ACTN</name>
<accession>A0A495JC73</accession>
<sequence length="148" mass="15229">MRKILVITSALVLVVVLAQFYLAGVGAFSRPPTEDAWMAHRAGAAAIMALAVVNTIVAALARAGGRTIAFAALPIGLVIVQFVLSAMSSALGGSTIDRTGLPLYLVALHVVNGLAVLSIAIRGLLNARRLAIRAADEPASGPQRAHAE</sequence>
<feature type="transmembrane region" description="Helical" evidence="1">
    <location>
        <begin position="103"/>
        <end position="125"/>
    </location>
</feature>